<organism evidence="2 3">
    <name type="scientific">Paracoccus sanguinis</name>
    <dbReference type="NCBI Taxonomy" id="1545044"/>
    <lineage>
        <taxon>Bacteria</taxon>
        <taxon>Pseudomonadati</taxon>
        <taxon>Pseudomonadota</taxon>
        <taxon>Alphaproteobacteria</taxon>
        <taxon>Rhodobacterales</taxon>
        <taxon>Paracoccaceae</taxon>
        <taxon>Paracoccus</taxon>
    </lineage>
</organism>
<dbReference type="Proteomes" id="UP000182944">
    <property type="component" value="Unassembled WGS sequence"/>
</dbReference>
<proteinExistence type="predicted"/>
<dbReference type="RefSeq" id="WP_139305981.1">
    <property type="nucleotide sequence ID" value="NZ_FNNA01000002.1"/>
</dbReference>
<evidence type="ECO:0000313" key="3">
    <source>
        <dbReference type="Proteomes" id="UP000182944"/>
    </source>
</evidence>
<evidence type="ECO:0000313" key="2">
    <source>
        <dbReference type="EMBL" id="SDX05765.1"/>
    </source>
</evidence>
<reference evidence="3" key="1">
    <citation type="submission" date="2016-10" db="EMBL/GenBank/DDBJ databases">
        <authorList>
            <person name="Varghese N."/>
            <person name="Submissions S."/>
        </authorList>
    </citation>
    <scope>NUCLEOTIDE SEQUENCE [LARGE SCALE GENOMIC DNA]</scope>
    <source>
        <strain evidence="3">DSM 29303</strain>
    </source>
</reference>
<feature type="chain" id="PRO_5010289003" evidence="1">
    <location>
        <begin position="38"/>
        <end position="241"/>
    </location>
</feature>
<gene>
    <name evidence="2" type="ORF">SAMN05444276_102896</name>
</gene>
<feature type="signal peptide" evidence="1">
    <location>
        <begin position="1"/>
        <end position="37"/>
    </location>
</feature>
<evidence type="ECO:0000256" key="1">
    <source>
        <dbReference type="SAM" id="SignalP"/>
    </source>
</evidence>
<name>A0A1H2YL86_9RHOB</name>
<dbReference type="EMBL" id="FNNA01000002">
    <property type="protein sequence ID" value="SDX05765.1"/>
    <property type="molecule type" value="Genomic_DNA"/>
</dbReference>
<sequence length="241" mass="25284">MTALPPLSPRHRRHARLRRVAAALALGLVLAAPAAGAAGASEAGDLVFAERGPWSLGDKVLSWAVTREGPARPDLPPMGAGTLSLAQTVDASDGKPVLQLTQSWAGGAAPERRIGPFPVSGGDPAVIYFLESTTRDMATLSGGSPDYIRNRLKDALFRGGRVSRADGRATVELAPFADDPNRARMHGFDTLTLRFVLGDDPKAPIREMVAATAGPVAAELPREMAGQTAAPTAYRHALVLQ</sequence>
<keyword evidence="1" id="KW-0732">Signal</keyword>
<accession>A0A1H2YL86</accession>
<dbReference type="STRING" id="1545044.SAMN05444276_102896"/>
<keyword evidence="3" id="KW-1185">Reference proteome</keyword>
<dbReference type="OrthoDB" id="5801444at2"/>
<dbReference type="AlphaFoldDB" id="A0A1H2YL86"/>
<protein>
    <submittedName>
        <fullName evidence="2">Uncharacterized protein</fullName>
    </submittedName>
</protein>